<protein>
    <recommendedName>
        <fullName evidence="7 8">Iron-sulfur cluster carrier protein</fullName>
    </recommendedName>
</protein>
<evidence type="ECO:0000256" key="5">
    <source>
        <dbReference type="ARBA" id="ARBA00023014"/>
    </source>
</evidence>
<dbReference type="InterPro" id="IPR033756">
    <property type="entry name" value="YlxH/NBP35"/>
</dbReference>
<dbReference type="HOGENOM" id="CLU_024839_0_1_2"/>
<dbReference type="FunFam" id="3.40.50.300:FF:001119">
    <property type="entry name" value="Iron-sulfur cluster carrier protein"/>
    <property type="match status" value="1"/>
</dbReference>
<reference evidence="10" key="1">
    <citation type="submission" date="2012-02" db="EMBL/GenBank/DDBJ databases">
        <title>Complete sequence of chromosome of Methanomethylovorans hollandica DSM 15978.</title>
        <authorList>
            <person name="Lucas S."/>
            <person name="Copeland A."/>
            <person name="Lapidus A."/>
            <person name="Glavina del Rio T."/>
            <person name="Dalin E."/>
            <person name="Tice H."/>
            <person name="Bruce D."/>
            <person name="Goodwin L."/>
            <person name="Pitluck S."/>
            <person name="Peters L."/>
            <person name="Mikhailova N."/>
            <person name="Held B."/>
            <person name="Kyrpides N."/>
            <person name="Mavromatis K."/>
            <person name="Ivanova N."/>
            <person name="Brettin T."/>
            <person name="Detter J.C."/>
            <person name="Han C."/>
            <person name="Larimer F."/>
            <person name="Land M."/>
            <person name="Hauser L."/>
            <person name="Markowitz V."/>
            <person name="Cheng J.-F."/>
            <person name="Hugenholtz P."/>
            <person name="Woyke T."/>
            <person name="Wu D."/>
            <person name="Spring S."/>
            <person name="Schroeder M."/>
            <person name="Brambilla E."/>
            <person name="Klenk H.-P."/>
            <person name="Eisen J.A."/>
        </authorList>
    </citation>
    <scope>NUCLEOTIDE SEQUENCE [LARGE SCALE GENOMIC DNA]</scope>
    <source>
        <strain evidence="10">DSM 15978 / NBRC 107637 / DMS1</strain>
    </source>
</reference>
<dbReference type="InterPro" id="IPR000808">
    <property type="entry name" value="Mrp-like_CS"/>
</dbReference>
<dbReference type="InterPro" id="IPR019591">
    <property type="entry name" value="Mrp/NBP35_ATP-bd"/>
</dbReference>
<comment type="subunit">
    <text evidence="8">Homodimer.</text>
</comment>
<evidence type="ECO:0000256" key="1">
    <source>
        <dbReference type="ARBA" id="ARBA00022723"/>
    </source>
</evidence>
<keyword evidence="4 8" id="KW-0408">Iron</keyword>
<accession>L0KYX5</accession>
<keyword evidence="8" id="KW-0378">Hydrolase</keyword>
<dbReference type="EMBL" id="CP003362">
    <property type="protein sequence ID" value="AGB50286.1"/>
    <property type="molecule type" value="Genomic_DNA"/>
</dbReference>
<gene>
    <name evidence="9" type="ordered locus">Metho_2122</name>
</gene>
<dbReference type="GO" id="GO:0046872">
    <property type="term" value="F:metal ion binding"/>
    <property type="evidence" value="ECO:0007669"/>
    <property type="project" value="UniProtKB-KW"/>
</dbReference>
<dbReference type="GO" id="GO:0005524">
    <property type="term" value="F:ATP binding"/>
    <property type="evidence" value="ECO:0007669"/>
    <property type="project" value="UniProtKB-UniRule"/>
</dbReference>
<organism evidence="9 10">
    <name type="scientific">Methanomethylovorans hollandica (strain DSM 15978 / NBRC 107637 / DMS1)</name>
    <dbReference type="NCBI Taxonomy" id="867904"/>
    <lineage>
        <taxon>Archaea</taxon>
        <taxon>Methanobacteriati</taxon>
        <taxon>Methanobacteriota</taxon>
        <taxon>Stenosarchaea group</taxon>
        <taxon>Methanomicrobia</taxon>
        <taxon>Methanosarcinales</taxon>
        <taxon>Methanosarcinaceae</taxon>
        <taxon>Methanomethylovorans</taxon>
    </lineage>
</organism>
<evidence type="ECO:0000313" key="9">
    <source>
        <dbReference type="EMBL" id="AGB50286.1"/>
    </source>
</evidence>
<keyword evidence="3 8" id="KW-0067">ATP-binding</keyword>
<evidence type="ECO:0000256" key="3">
    <source>
        <dbReference type="ARBA" id="ARBA00022840"/>
    </source>
</evidence>
<evidence type="ECO:0000256" key="6">
    <source>
        <dbReference type="ARBA" id="ARBA00058094"/>
    </source>
</evidence>
<feature type="binding site" evidence="8">
    <location>
        <begin position="36"/>
        <end position="43"/>
    </location>
    <ligand>
        <name>ATP</name>
        <dbReference type="ChEBI" id="CHEBI:30616"/>
    </ligand>
</feature>
<dbReference type="GO" id="GO:0140663">
    <property type="term" value="F:ATP-dependent FeS chaperone activity"/>
    <property type="evidence" value="ECO:0007669"/>
    <property type="project" value="InterPro"/>
</dbReference>
<dbReference type="STRING" id="867904.Metho_2122"/>
<keyword evidence="10" id="KW-1185">Reference proteome</keyword>
<keyword evidence="1 8" id="KW-0479">Metal-binding</keyword>
<dbReference type="GO" id="GO:0051536">
    <property type="term" value="F:iron-sulfur cluster binding"/>
    <property type="evidence" value="ECO:0007669"/>
    <property type="project" value="UniProtKB-UniRule"/>
</dbReference>
<dbReference type="PANTHER" id="PTHR23264:SF19">
    <property type="entry name" value="CYTOSOLIC FE-S CLUSTER ASSEMBLY FACTOR NUBP2"/>
    <property type="match status" value="1"/>
</dbReference>
<dbReference type="InterPro" id="IPR027417">
    <property type="entry name" value="P-loop_NTPase"/>
</dbReference>
<dbReference type="RefSeq" id="WP_015325451.1">
    <property type="nucleotide sequence ID" value="NC_019977.1"/>
</dbReference>
<dbReference type="CDD" id="cd02037">
    <property type="entry name" value="Mrp_NBP35"/>
    <property type="match status" value="1"/>
</dbReference>
<evidence type="ECO:0000256" key="4">
    <source>
        <dbReference type="ARBA" id="ARBA00023004"/>
    </source>
</evidence>
<comment type="function">
    <text evidence="6 8">Binds and transfers iron-sulfur (Fe-S) clusters to target apoproteins. Can hydrolyze ATP.</text>
</comment>
<dbReference type="PROSITE" id="PS01215">
    <property type="entry name" value="MRP"/>
    <property type="match status" value="1"/>
</dbReference>
<sequence length="279" mass="30306">MDKKVQKTQDLLQKPQESKLVANMRAIKNKIMVMSGKGGVGKSTVAANLAAQLARKGFKVGLLDGDIHGPSIPKMFGIEDKRPEVDEKGIVPVSVTDNLKVMSIALLIEDKDSPVIWRGPAKMAAIKQFLEDVSWGKLDYLIVDLPPGTGDEPLSIAQLIEKIDGAVVVTTPQDMALVSVRKSITFAHMLKVPVIGIVENMSVIICPHCDERIDLFSKGGVEKAAKDFDVPVLGALPMDPKLAEIEDSGKVHTLDADSTEWSREFTKIVDSVVGFKKQV</sequence>
<dbReference type="AlphaFoldDB" id="L0KYX5"/>
<dbReference type="Pfam" id="PF10609">
    <property type="entry name" value="ParA"/>
    <property type="match status" value="1"/>
</dbReference>
<evidence type="ECO:0000256" key="7">
    <source>
        <dbReference type="ARBA" id="ARBA00074706"/>
    </source>
</evidence>
<dbReference type="GO" id="GO:0016226">
    <property type="term" value="P:iron-sulfur cluster assembly"/>
    <property type="evidence" value="ECO:0007669"/>
    <property type="project" value="InterPro"/>
</dbReference>
<dbReference type="OrthoDB" id="8297at2157"/>
<dbReference type="SUPFAM" id="SSF52540">
    <property type="entry name" value="P-loop containing nucleoside triphosphate hydrolases"/>
    <property type="match status" value="1"/>
</dbReference>
<proteinExistence type="inferred from homology"/>
<dbReference type="GeneID" id="14406635"/>
<dbReference type="Proteomes" id="UP000010866">
    <property type="component" value="Chromosome"/>
</dbReference>
<dbReference type="GO" id="GO:0016887">
    <property type="term" value="F:ATP hydrolysis activity"/>
    <property type="evidence" value="ECO:0007669"/>
    <property type="project" value="UniProtKB-UniRule"/>
</dbReference>
<comment type="similarity">
    <text evidence="8">Belongs to the Mrp/NBP35 ATP-binding proteins family.</text>
</comment>
<dbReference type="KEGG" id="mhz:Metho_2122"/>
<evidence type="ECO:0000313" key="10">
    <source>
        <dbReference type="Proteomes" id="UP000010866"/>
    </source>
</evidence>
<dbReference type="PANTHER" id="PTHR23264">
    <property type="entry name" value="NUCLEOTIDE-BINDING PROTEIN NBP35 YEAST -RELATED"/>
    <property type="match status" value="1"/>
</dbReference>
<dbReference type="GO" id="GO:0005829">
    <property type="term" value="C:cytosol"/>
    <property type="evidence" value="ECO:0007669"/>
    <property type="project" value="TreeGrafter"/>
</dbReference>
<evidence type="ECO:0000256" key="8">
    <source>
        <dbReference type="HAMAP-Rule" id="MF_02040"/>
    </source>
</evidence>
<keyword evidence="2 8" id="KW-0547">Nucleotide-binding</keyword>
<keyword evidence="5 8" id="KW-0411">Iron-sulfur</keyword>
<dbReference type="Gene3D" id="3.40.50.300">
    <property type="entry name" value="P-loop containing nucleotide triphosphate hydrolases"/>
    <property type="match status" value="1"/>
</dbReference>
<evidence type="ECO:0000256" key="2">
    <source>
        <dbReference type="ARBA" id="ARBA00022741"/>
    </source>
</evidence>
<name>L0KYX5_METHD</name>
<dbReference type="HAMAP" id="MF_02040">
    <property type="entry name" value="Mrp_NBP35"/>
    <property type="match status" value="1"/>
</dbReference>